<dbReference type="NCBIfam" id="TIGR01087">
    <property type="entry name" value="murD"/>
    <property type="match status" value="1"/>
</dbReference>
<keyword evidence="5 7" id="KW-0547">Nucleotide-binding</keyword>
<keyword evidence="7 8" id="KW-0961">Cell wall biogenesis/degradation</keyword>
<comment type="catalytic activity">
    <reaction evidence="7 8">
        <text>UDP-N-acetyl-alpha-D-muramoyl-L-alanine + D-glutamate + ATP = UDP-N-acetyl-alpha-D-muramoyl-L-alanyl-D-glutamate + ADP + phosphate + H(+)</text>
        <dbReference type="Rhea" id="RHEA:16429"/>
        <dbReference type="ChEBI" id="CHEBI:15378"/>
        <dbReference type="ChEBI" id="CHEBI:29986"/>
        <dbReference type="ChEBI" id="CHEBI:30616"/>
        <dbReference type="ChEBI" id="CHEBI:43474"/>
        <dbReference type="ChEBI" id="CHEBI:83898"/>
        <dbReference type="ChEBI" id="CHEBI:83900"/>
        <dbReference type="ChEBI" id="CHEBI:456216"/>
        <dbReference type="EC" id="6.3.2.9"/>
    </reaction>
</comment>
<comment type="similarity">
    <text evidence="7">Belongs to the MurCDEF family.</text>
</comment>
<dbReference type="InterPro" id="IPR005762">
    <property type="entry name" value="MurD"/>
</dbReference>
<gene>
    <name evidence="7 11" type="primary">murD</name>
    <name evidence="11" type="ORF">GCM10025783_09840</name>
</gene>
<accession>A0ABP8YXU3</accession>
<proteinExistence type="inferred from homology"/>
<comment type="caution">
    <text evidence="11">The sequence shown here is derived from an EMBL/GenBank/DDBJ whole genome shotgun (WGS) entry which is preliminary data.</text>
</comment>
<dbReference type="SUPFAM" id="SSF53623">
    <property type="entry name" value="MurD-like peptide ligases, catalytic domain"/>
    <property type="match status" value="1"/>
</dbReference>
<keyword evidence="7 8" id="KW-0131">Cell cycle</keyword>
<dbReference type="SUPFAM" id="SSF53244">
    <property type="entry name" value="MurD-like peptide ligases, peptide-binding domain"/>
    <property type="match status" value="1"/>
</dbReference>
<dbReference type="EC" id="6.3.2.9" evidence="7 8"/>
<dbReference type="PANTHER" id="PTHR43692:SF1">
    <property type="entry name" value="UDP-N-ACETYLMURAMOYLALANINE--D-GLUTAMATE LIGASE"/>
    <property type="match status" value="1"/>
</dbReference>
<dbReference type="Pfam" id="PF08245">
    <property type="entry name" value="Mur_ligase_M"/>
    <property type="match status" value="1"/>
</dbReference>
<evidence type="ECO:0000313" key="11">
    <source>
        <dbReference type="EMBL" id="GAA4740877.1"/>
    </source>
</evidence>
<evidence type="ECO:0000256" key="7">
    <source>
        <dbReference type="HAMAP-Rule" id="MF_00639"/>
    </source>
</evidence>
<comment type="pathway">
    <text evidence="2 7 8">Cell wall biogenesis; peptidoglycan biosynthesis.</text>
</comment>
<feature type="domain" description="Mur ligase C-terminal" evidence="9">
    <location>
        <begin position="347"/>
        <end position="468"/>
    </location>
</feature>
<evidence type="ECO:0000259" key="9">
    <source>
        <dbReference type="Pfam" id="PF02875"/>
    </source>
</evidence>
<feature type="binding site" evidence="7">
    <location>
        <begin position="134"/>
        <end position="140"/>
    </location>
    <ligand>
        <name>ATP</name>
        <dbReference type="ChEBI" id="CHEBI:30616"/>
    </ligand>
</feature>
<protein>
    <recommendedName>
        <fullName evidence="7 8">UDP-N-acetylmuramoylalanine--D-glutamate ligase</fullName>
        <ecNumber evidence="7 8">6.3.2.9</ecNumber>
    </recommendedName>
    <alternativeName>
        <fullName evidence="7">D-glutamic acid-adding enzyme</fullName>
    </alternativeName>
    <alternativeName>
        <fullName evidence="7">UDP-N-acetylmuramoyl-L-alanyl-D-glutamate synthetase</fullName>
    </alternativeName>
</protein>
<evidence type="ECO:0000256" key="4">
    <source>
        <dbReference type="ARBA" id="ARBA00022598"/>
    </source>
</evidence>
<dbReference type="InterPro" id="IPR004101">
    <property type="entry name" value="Mur_ligase_C"/>
</dbReference>
<dbReference type="Pfam" id="PF02875">
    <property type="entry name" value="Mur_ligase_C"/>
    <property type="match status" value="1"/>
</dbReference>
<name>A0ABP8YXU3_9MICO</name>
<dbReference type="InterPro" id="IPR036565">
    <property type="entry name" value="Mur-like_cat_sf"/>
</dbReference>
<keyword evidence="7 8" id="KW-0132">Cell division</keyword>
<feature type="domain" description="Mur ligase central" evidence="10">
    <location>
        <begin position="132"/>
        <end position="255"/>
    </location>
</feature>
<keyword evidence="12" id="KW-1185">Reference proteome</keyword>
<dbReference type="InterPro" id="IPR036615">
    <property type="entry name" value="Mur_ligase_C_dom_sf"/>
</dbReference>
<dbReference type="HAMAP" id="MF_00639">
    <property type="entry name" value="MurD"/>
    <property type="match status" value="1"/>
</dbReference>
<dbReference type="Gene3D" id="3.90.190.20">
    <property type="entry name" value="Mur ligase, C-terminal domain"/>
    <property type="match status" value="1"/>
</dbReference>
<evidence type="ECO:0000313" key="12">
    <source>
        <dbReference type="Proteomes" id="UP001500121"/>
    </source>
</evidence>
<keyword evidence="7 8" id="KW-0133">Cell shape</keyword>
<evidence type="ECO:0000259" key="10">
    <source>
        <dbReference type="Pfam" id="PF08245"/>
    </source>
</evidence>
<evidence type="ECO:0000256" key="2">
    <source>
        <dbReference type="ARBA" id="ARBA00004752"/>
    </source>
</evidence>
<comment type="function">
    <text evidence="7 8">Cell wall formation. Catalyzes the addition of glutamate to the nucleotide precursor UDP-N-acetylmuramoyl-L-alanine (UMA).</text>
</comment>
<evidence type="ECO:0000256" key="8">
    <source>
        <dbReference type="RuleBase" id="RU003664"/>
    </source>
</evidence>
<keyword evidence="7 8" id="KW-0573">Peptidoglycan synthesis</keyword>
<keyword evidence="3 7" id="KW-0963">Cytoplasm</keyword>
<keyword evidence="6 7" id="KW-0067">ATP-binding</keyword>
<organism evidence="11 12">
    <name type="scientific">Amnibacterium soli</name>
    <dbReference type="NCBI Taxonomy" id="1282736"/>
    <lineage>
        <taxon>Bacteria</taxon>
        <taxon>Bacillati</taxon>
        <taxon>Actinomycetota</taxon>
        <taxon>Actinomycetes</taxon>
        <taxon>Micrococcales</taxon>
        <taxon>Microbacteriaceae</taxon>
        <taxon>Amnibacterium</taxon>
    </lineage>
</organism>
<dbReference type="PANTHER" id="PTHR43692">
    <property type="entry name" value="UDP-N-ACETYLMURAMOYLALANINE--D-GLUTAMATE LIGASE"/>
    <property type="match status" value="1"/>
</dbReference>
<dbReference type="Gene3D" id="3.40.50.720">
    <property type="entry name" value="NAD(P)-binding Rossmann-like Domain"/>
    <property type="match status" value="1"/>
</dbReference>
<sequence length="502" mass="52368">MTADLTALTSWHAPAWRGLKAGVLGAAVVGFAAADTLVELGCEVLVVGERATEERTTLLDVIGARLALGDATAQRDALEAFAPDLLVVSPGYHPDVPALAWAAEAGVPVVGDVELAWRLRDKTGAPAEWITITGTNGKTTTTQLTTAMLLQDGRRARACGNIGSPVLDAIREPDGWDVLVVELSSYQLHWLDQTRAEQVSPVASVCLNIADDHLDWHGSAEAYRAAKGKVYERTRLACVYNVEDAVTEQLVRDADVVEGCRAVGFTRGVPRVSEVGIVEEVLVDRAFLEQRRTSALELTTVDALHEAGLSAPHVVADVLAASALARAVGVEPRAIRDALAAFRLDAHRIEPVGEVDGVRFVDDSKATNPHAAAASLAAFERVVWIAGGLTKGVDVEPLVAAVAGSGRLSGAVVIGRDPSAFEQALARHAPGVPVVVVPHGETGGVMPLAVEAARTLASDGDVVLLAPAAASMDQFTDYADRGARFAAAVRDAIAGAGGPPAP</sequence>
<dbReference type="Proteomes" id="UP001500121">
    <property type="component" value="Unassembled WGS sequence"/>
</dbReference>
<evidence type="ECO:0000256" key="6">
    <source>
        <dbReference type="ARBA" id="ARBA00022840"/>
    </source>
</evidence>
<dbReference type="InterPro" id="IPR013221">
    <property type="entry name" value="Mur_ligase_cen"/>
</dbReference>
<evidence type="ECO:0000256" key="1">
    <source>
        <dbReference type="ARBA" id="ARBA00004496"/>
    </source>
</evidence>
<dbReference type="Gene3D" id="3.40.1190.10">
    <property type="entry name" value="Mur-like, catalytic domain"/>
    <property type="match status" value="1"/>
</dbReference>
<dbReference type="RefSeq" id="WP_345479897.1">
    <property type="nucleotide sequence ID" value="NZ_BAABLP010000002.1"/>
</dbReference>
<dbReference type="SUPFAM" id="SSF51984">
    <property type="entry name" value="MurCD N-terminal domain"/>
    <property type="match status" value="1"/>
</dbReference>
<keyword evidence="4 7" id="KW-0436">Ligase</keyword>
<comment type="subcellular location">
    <subcellularLocation>
        <location evidence="1 7 8">Cytoplasm</location>
    </subcellularLocation>
</comment>
<dbReference type="GO" id="GO:0016874">
    <property type="term" value="F:ligase activity"/>
    <property type="evidence" value="ECO:0007669"/>
    <property type="project" value="UniProtKB-KW"/>
</dbReference>
<reference evidence="12" key="1">
    <citation type="journal article" date="2019" name="Int. J. Syst. Evol. Microbiol.">
        <title>The Global Catalogue of Microorganisms (GCM) 10K type strain sequencing project: providing services to taxonomists for standard genome sequencing and annotation.</title>
        <authorList>
            <consortium name="The Broad Institute Genomics Platform"/>
            <consortium name="The Broad Institute Genome Sequencing Center for Infectious Disease"/>
            <person name="Wu L."/>
            <person name="Ma J."/>
        </authorList>
    </citation>
    <scope>NUCLEOTIDE SEQUENCE [LARGE SCALE GENOMIC DNA]</scope>
    <source>
        <strain evidence="12">JCM 19015</strain>
    </source>
</reference>
<evidence type="ECO:0000256" key="5">
    <source>
        <dbReference type="ARBA" id="ARBA00022741"/>
    </source>
</evidence>
<dbReference type="EMBL" id="BAABLP010000002">
    <property type="protein sequence ID" value="GAA4740877.1"/>
    <property type="molecule type" value="Genomic_DNA"/>
</dbReference>
<evidence type="ECO:0000256" key="3">
    <source>
        <dbReference type="ARBA" id="ARBA00022490"/>
    </source>
</evidence>